<keyword evidence="13" id="KW-0408">Iron</keyword>
<keyword evidence="15" id="KW-1015">Disulfide bond</keyword>
<dbReference type="SUPFAM" id="SSF56524">
    <property type="entry name" value="Oxidoreductase molybdopterin-binding domain"/>
    <property type="match status" value="1"/>
</dbReference>
<keyword evidence="7" id="KW-0349">Heme</keyword>
<dbReference type="InterPro" id="IPR001709">
    <property type="entry name" value="Flavoprot_Pyr_Nucl_cyt_Rdtase"/>
</dbReference>
<evidence type="ECO:0000256" key="3">
    <source>
        <dbReference type="ARBA" id="ARBA00003838"/>
    </source>
</evidence>
<evidence type="ECO:0000256" key="16">
    <source>
        <dbReference type="ARBA" id="ARBA00049155"/>
    </source>
</evidence>
<dbReference type="InterPro" id="IPR000572">
    <property type="entry name" value="OxRdtase_Mopterin-bd_dom"/>
</dbReference>
<evidence type="ECO:0000256" key="2">
    <source>
        <dbReference type="ARBA" id="ARBA00001974"/>
    </source>
</evidence>
<dbReference type="InterPro" id="IPR012137">
    <property type="entry name" value="Nitr_rd_NADH"/>
</dbReference>
<dbReference type="InterPro" id="IPR001433">
    <property type="entry name" value="OxRdtase_FAD/NAD-bd"/>
</dbReference>
<evidence type="ECO:0000256" key="10">
    <source>
        <dbReference type="ARBA" id="ARBA00022827"/>
    </source>
</evidence>
<dbReference type="PROSITE" id="PS51384">
    <property type="entry name" value="FAD_FR"/>
    <property type="match status" value="1"/>
</dbReference>
<dbReference type="PhylomeDB" id="A0A061B9G1"/>
<accession>A0A061B9G1</accession>
<dbReference type="GO" id="GO:0043546">
    <property type="term" value="F:molybdopterin cofactor binding"/>
    <property type="evidence" value="ECO:0007669"/>
    <property type="project" value="InterPro"/>
</dbReference>
<dbReference type="Gene3D" id="3.90.420.10">
    <property type="entry name" value="Oxidoreductase, molybdopterin-binding domain"/>
    <property type="match status" value="1"/>
</dbReference>
<protein>
    <recommendedName>
        <fullName evidence="17">Nitrate reductase</fullName>
    </recommendedName>
</protein>
<evidence type="ECO:0000259" key="20">
    <source>
        <dbReference type="PROSITE" id="PS51384"/>
    </source>
</evidence>
<dbReference type="GO" id="GO:0020037">
    <property type="term" value="F:heme binding"/>
    <property type="evidence" value="ECO:0007669"/>
    <property type="project" value="InterPro"/>
</dbReference>
<proteinExistence type="inferred from homology"/>
<evidence type="ECO:0000256" key="9">
    <source>
        <dbReference type="ARBA" id="ARBA00022723"/>
    </source>
</evidence>
<dbReference type="FunFam" id="2.40.30.10:FF:000021">
    <property type="entry name" value="NADH-cytochrome b5 reductase"/>
    <property type="match status" value="1"/>
</dbReference>
<evidence type="ECO:0000256" key="7">
    <source>
        <dbReference type="ARBA" id="ARBA00022617"/>
    </source>
</evidence>
<dbReference type="Pfam" id="PF00174">
    <property type="entry name" value="Oxidored_molyb"/>
    <property type="match status" value="1"/>
</dbReference>
<dbReference type="FunFam" id="3.90.420.10:FF:000005">
    <property type="entry name" value="Nitrate reductase"/>
    <property type="match status" value="1"/>
</dbReference>
<evidence type="ECO:0000256" key="12">
    <source>
        <dbReference type="ARBA" id="ARBA00023002"/>
    </source>
</evidence>
<dbReference type="Pfam" id="PF03404">
    <property type="entry name" value="Mo-co_dimer"/>
    <property type="match status" value="1"/>
</dbReference>
<dbReference type="Gene3D" id="2.40.30.10">
    <property type="entry name" value="Translation factors"/>
    <property type="match status" value="1"/>
</dbReference>
<dbReference type="InterPro" id="IPR036374">
    <property type="entry name" value="OxRdtase_Mopterin-bd_sf"/>
</dbReference>
<evidence type="ECO:0000256" key="18">
    <source>
        <dbReference type="PIRSR" id="PIRSR000233-1"/>
    </source>
</evidence>
<dbReference type="InterPro" id="IPR014756">
    <property type="entry name" value="Ig_E-set"/>
</dbReference>
<dbReference type="SUPFAM" id="SSF81296">
    <property type="entry name" value="E set domains"/>
    <property type="match status" value="1"/>
</dbReference>
<dbReference type="PANTHER" id="PTHR19372:SF7">
    <property type="entry name" value="SULFITE OXIDASE, MITOCHONDRIAL"/>
    <property type="match status" value="1"/>
</dbReference>
<keyword evidence="6 18" id="KW-0500">Molybdenum</keyword>
<gene>
    <name evidence="21" type="ORF">CYFA0S_24e00166g</name>
</gene>
<comment type="cofactor">
    <cofactor evidence="1">
        <name>heme</name>
        <dbReference type="ChEBI" id="CHEBI:30413"/>
    </cofactor>
</comment>
<dbReference type="InterPro" id="IPR008335">
    <property type="entry name" value="Mopterin_OxRdtase_euk"/>
</dbReference>
<comment type="cofactor">
    <cofactor evidence="18">
        <name>Mo-molybdopterin</name>
        <dbReference type="ChEBI" id="CHEBI:71302"/>
    </cofactor>
    <text evidence="18">Binds 1 Mo-molybdopterin (Mo-MPT) cofactor per subunit.</text>
</comment>
<evidence type="ECO:0000313" key="21">
    <source>
        <dbReference type="EMBL" id="CDR46563.1"/>
    </source>
</evidence>
<name>A0A061B9G1_CYBFA</name>
<dbReference type="OrthoDB" id="432685at2759"/>
<keyword evidence="9 18" id="KW-0479">Metal-binding</keyword>
<evidence type="ECO:0000256" key="5">
    <source>
        <dbReference type="ARBA" id="ARBA00011738"/>
    </source>
</evidence>
<comment type="catalytic activity">
    <reaction evidence="16">
        <text>nitrite + NADP(+) + H2O = nitrate + NADPH + H(+)</text>
        <dbReference type="Rhea" id="RHEA:19061"/>
        <dbReference type="ChEBI" id="CHEBI:15377"/>
        <dbReference type="ChEBI" id="CHEBI:15378"/>
        <dbReference type="ChEBI" id="CHEBI:16301"/>
        <dbReference type="ChEBI" id="CHEBI:17632"/>
        <dbReference type="ChEBI" id="CHEBI:57783"/>
        <dbReference type="ChEBI" id="CHEBI:58349"/>
        <dbReference type="EC" id="1.7.1.3"/>
    </reaction>
</comment>
<evidence type="ECO:0000256" key="15">
    <source>
        <dbReference type="ARBA" id="ARBA00023157"/>
    </source>
</evidence>
<dbReference type="SUPFAM" id="SSF52343">
    <property type="entry name" value="Ferredoxin reductase-like, C-terminal NADP-linked domain"/>
    <property type="match status" value="1"/>
</dbReference>
<dbReference type="PRINTS" id="PR00407">
    <property type="entry name" value="EUMOPTERIN"/>
</dbReference>
<evidence type="ECO:0000256" key="1">
    <source>
        <dbReference type="ARBA" id="ARBA00001971"/>
    </source>
</evidence>
<comment type="subunit">
    <text evidence="5">Homodimer.</text>
</comment>
<evidence type="ECO:0000256" key="6">
    <source>
        <dbReference type="ARBA" id="ARBA00022505"/>
    </source>
</evidence>
<dbReference type="Gene3D" id="3.40.50.80">
    <property type="entry name" value="Nucleotide-binding domain of ferredoxin-NADP reductase (FNR) module"/>
    <property type="match status" value="1"/>
</dbReference>
<comment type="similarity">
    <text evidence="4 17">Belongs to the nitrate reductase family.</text>
</comment>
<sequence length="863" mass="97544">MSDESSPISESESYVSSTSISSVESQLPYKKDNALTQVLEIDKITKDSHVARDPRLLRLTGSHPFNSEPPLTLLYNQGFITPSNLHFVRNHGPVPEVEDDTLLDWTFSIEGMVEKPFTISIRDMISEFPQYTNPITLCCAGNRRKEQNLVKKGKGFNWGAAGVSTSLWTGCMLQDLIERAEPYKKARYLWMEGGDSPAKGAYGTCVPLHMAKDPERAIMVAYKQNGEHLSPDHGRPLRCVIPGVIGGRSVKWLKRIVIADVPSDNWYHYYDNKVLPTSVTSEIATAEDHWWKDERYAIYDLNLQTITVFPEMNEKMVVDDSTEDELYEIKGFAYNGGGKRVGRVEISLDRGKTWTLCEIDYPEDRFREAGYVDMFGATVNVCERFSCLCWCFWSLNVRKKDLKCSKEILVRGMDTSMTVQPRNMYWNLTSMLNNWWYRVAIQPGSTENEIVFEHPCFANSPGGWMERVKANGGDILDNTWGENDEDNSVSVKREVIDEDLSLILNPEKKDVIITKAELEQHANAQDPWFIVKGHVFEGTPFLEEHPGGVQSITMVAGEDATEDFLAIHSENSKKMMQKFHIGKLEVSGDSAADATPTISAPQELSPTLLNPKLWKKIKLIKKDVISHDSRIFYFALEHPEQTTGLPVGKHFFIRSKNSKDKFVMRAYTPKSNHRVKGILEILVKVYFPKGDAPGGEMTMILENLSIGSDIEIKGPIGEFEYLGRGDYLFNEKPGRANSFLMIAGGSGITPCYQIIAEISNDKEDKTKVTMFYGNRFEEDILCRDDLDGFKQSCHNLSVDHCLSGTKWSGFIGRFNREHWDRYIAEHSAHGDFLIMVCGPPGMVDTVKALAKEDGVDSSKIVYF</sequence>
<dbReference type="PRINTS" id="PR00406">
    <property type="entry name" value="CYTB5RDTASE"/>
</dbReference>
<keyword evidence="12" id="KW-0560">Oxidoreductase</keyword>
<dbReference type="InterPro" id="IPR005066">
    <property type="entry name" value="MoCF_OxRdtse_dimer"/>
</dbReference>
<dbReference type="Pfam" id="PF00970">
    <property type="entry name" value="FAD_binding_6"/>
    <property type="match status" value="1"/>
</dbReference>
<keyword evidence="11" id="KW-0521">NADP</keyword>
<dbReference type="PANTHER" id="PTHR19372">
    <property type="entry name" value="SULFITE REDUCTASE"/>
    <property type="match status" value="1"/>
</dbReference>
<dbReference type="InterPro" id="IPR022407">
    <property type="entry name" value="OxRdtase_Mopterin_BS"/>
</dbReference>
<dbReference type="InterPro" id="IPR008333">
    <property type="entry name" value="Cbr1-like_FAD-bd_dom"/>
</dbReference>
<dbReference type="PROSITE" id="PS50255">
    <property type="entry name" value="CYTOCHROME_B5_2"/>
    <property type="match status" value="1"/>
</dbReference>
<dbReference type="GO" id="GO:0050464">
    <property type="term" value="F:nitrate reductase (NADPH) activity"/>
    <property type="evidence" value="ECO:0007669"/>
    <property type="project" value="UniProtKB-EC"/>
</dbReference>
<dbReference type="Gene3D" id="3.10.120.10">
    <property type="entry name" value="Cytochrome b5-like heme/steroid binding domain"/>
    <property type="match status" value="1"/>
</dbReference>
<dbReference type="SMART" id="SM01117">
    <property type="entry name" value="Cyt-b5"/>
    <property type="match status" value="1"/>
</dbReference>
<dbReference type="Pfam" id="PF00173">
    <property type="entry name" value="Cyt-b5"/>
    <property type="match status" value="1"/>
</dbReference>
<evidence type="ECO:0000256" key="4">
    <source>
        <dbReference type="ARBA" id="ARBA00006253"/>
    </source>
</evidence>
<evidence type="ECO:0000256" key="14">
    <source>
        <dbReference type="ARBA" id="ARBA00023063"/>
    </source>
</evidence>
<organism evidence="21">
    <name type="scientific">Cyberlindnera fabianii</name>
    <name type="common">Yeast</name>
    <name type="synonym">Hansenula fabianii</name>
    <dbReference type="NCBI Taxonomy" id="36022"/>
    <lineage>
        <taxon>Eukaryota</taxon>
        <taxon>Fungi</taxon>
        <taxon>Dikarya</taxon>
        <taxon>Ascomycota</taxon>
        <taxon>Saccharomycotina</taxon>
        <taxon>Saccharomycetes</taxon>
        <taxon>Phaffomycetales</taxon>
        <taxon>Phaffomycetaceae</taxon>
        <taxon>Cyberlindnera</taxon>
    </lineage>
</organism>
<dbReference type="VEuPathDB" id="FungiDB:BON22_3280"/>
<feature type="domain" description="Cytochrome b5 heme-binding" evidence="19">
    <location>
        <begin position="510"/>
        <end position="585"/>
    </location>
</feature>
<dbReference type="InterPro" id="IPR017927">
    <property type="entry name" value="FAD-bd_FR_type"/>
</dbReference>
<dbReference type="AlphaFoldDB" id="A0A061B9G1"/>
<dbReference type="PRINTS" id="PR00363">
    <property type="entry name" value="CYTOCHROMEB5"/>
</dbReference>
<dbReference type="GO" id="GO:0006809">
    <property type="term" value="P:nitric oxide biosynthetic process"/>
    <property type="evidence" value="ECO:0007669"/>
    <property type="project" value="InterPro"/>
</dbReference>
<evidence type="ECO:0000256" key="8">
    <source>
        <dbReference type="ARBA" id="ARBA00022630"/>
    </source>
</evidence>
<evidence type="ECO:0000259" key="19">
    <source>
        <dbReference type="PROSITE" id="PS50255"/>
    </source>
</evidence>
<reference evidence="21" key="1">
    <citation type="journal article" date="2014" name="Genome Announc.">
        <title>Genome sequence of the yeast Cyberlindnera fabianii (Hansenula fabianii).</title>
        <authorList>
            <person name="Freel K.C."/>
            <person name="Sarilar V."/>
            <person name="Neuveglise C."/>
            <person name="Devillers H."/>
            <person name="Friedrich A."/>
            <person name="Schacherer J."/>
        </authorList>
    </citation>
    <scope>NUCLEOTIDE SEQUENCE</scope>
    <source>
        <strain evidence="21">YJS4271</strain>
    </source>
</reference>
<dbReference type="GO" id="GO:0008482">
    <property type="term" value="F:sulfite oxidase activity"/>
    <property type="evidence" value="ECO:0007669"/>
    <property type="project" value="TreeGrafter"/>
</dbReference>
<feature type="domain" description="FAD-binding FR-type" evidence="20">
    <location>
        <begin position="612"/>
        <end position="722"/>
    </location>
</feature>
<keyword evidence="10" id="KW-0274">FAD</keyword>
<evidence type="ECO:0000256" key="17">
    <source>
        <dbReference type="PIRNR" id="PIRNR000233"/>
    </source>
</evidence>
<dbReference type="GO" id="GO:0042128">
    <property type="term" value="P:nitrate assimilation"/>
    <property type="evidence" value="ECO:0007669"/>
    <property type="project" value="UniProtKB-KW"/>
</dbReference>
<dbReference type="GO" id="GO:0006790">
    <property type="term" value="P:sulfur compound metabolic process"/>
    <property type="evidence" value="ECO:0007669"/>
    <property type="project" value="TreeGrafter"/>
</dbReference>
<dbReference type="PRINTS" id="PR00371">
    <property type="entry name" value="FPNCR"/>
</dbReference>
<feature type="binding site" evidence="18">
    <location>
        <position position="139"/>
    </location>
    <ligand>
        <name>Mo-molybdopterin</name>
        <dbReference type="ChEBI" id="CHEBI:71302"/>
    </ligand>
    <ligandPart>
        <name>Mo</name>
        <dbReference type="ChEBI" id="CHEBI:28685"/>
    </ligandPart>
</feature>
<dbReference type="InterPro" id="IPR017938">
    <property type="entry name" value="Riboflavin_synthase-like_b-brl"/>
</dbReference>
<evidence type="ECO:0000256" key="11">
    <source>
        <dbReference type="ARBA" id="ARBA00022857"/>
    </source>
</evidence>
<keyword evidence="8" id="KW-0285">Flavoprotein</keyword>
<dbReference type="EMBL" id="LK052909">
    <property type="protein sequence ID" value="CDR46563.1"/>
    <property type="molecule type" value="Genomic_DNA"/>
</dbReference>
<dbReference type="Pfam" id="PF00175">
    <property type="entry name" value="NAD_binding_1"/>
    <property type="match status" value="1"/>
</dbReference>
<dbReference type="GO" id="GO:0030151">
    <property type="term" value="F:molybdenum ion binding"/>
    <property type="evidence" value="ECO:0007669"/>
    <property type="project" value="InterPro"/>
</dbReference>
<dbReference type="CDD" id="cd06183">
    <property type="entry name" value="cyt_b5_reduct_like"/>
    <property type="match status" value="1"/>
</dbReference>
<dbReference type="Gene3D" id="2.60.40.650">
    <property type="match status" value="1"/>
</dbReference>
<dbReference type="InterPro" id="IPR036400">
    <property type="entry name" value="Cyt_B5-like_heme/steroid_sf"/>
</dbReference>
<dbReference type="SUPFAM" id="SSF55856">
    <property type="entry name" value="Cytochrome b5-like heme/steroid binding domain"/>
    <property type="match status" value="1"/>
</dbReference>
<keyword evidence="14 17" id="KW-0534">Nitrate assimilation</keyword>
<dbReference type="PIRSF" id="PIRSF000233">
    <property type="entry name" value="Nitr_rd_NADH"/>
    <property type="match status" value="1"/>
</dbReference>
<comment type="cofactor">
    <cofactor evidence="2">
        <name>FAD</name>
        <dbReference type="ChEBI" id="CHEBI:57692"/>
    </cofactor>
</comment>
<dbReference type="InterPro" id="IPR001199">
    <property type="entry name" value="Cyt_B5-like_heme/steroid-bd"/>
</dbReference>
<dbReference type="SUPFAM" id="SSF63380">
    <property type="entry name" value="Riboflavin synthase domain-like"/>
    <property type="match status" value="1"/>
</dbReference>
<dbReference type="InterPro" id="IPR018506">
    <property type="entry name" value="Cyt_B5_heme-BS"/>
</dbReference>
<dbReference type="PROSITE" id="PS00559">
    <property type="entry name" value="MOLYBDOPTERIN_EUK"/>
    <property type="match status" value="1"/>
</dbReference>
<comment type="function">
    <text evidence="3 17">Nitrate reductase is a key enzyme involved in the first step of nitrate assimilation in plants, fungi and bacteria.</text>
</comment>
<evidence type="ECO:0000256" key="13">
    <source>
        <dbReference type="ARBA" id="ARBA00023004"/>
    </source>
</evidence>
<dbReference type="InterPro" id="IPR039261">
    <property type="entry name" value="FNR_nucleotide-bd"/>
</dbReference>
<dbReference type="PROSITE" id="PS00191">
    <property type="entry name" value="CYTOCHROME_B5_1"/>
    <property type="match status" value="1"/>
</dbReference>